<evidence type="ECO:0000313" key="3">
    <source>
        <dbReference type="EMBL" id="KAH6832240.1"/>
    </source>
</evidence>
<dbReference type="SUPFAM" id="SSF53474">
    <property type="entry name" value="alpha/beta-Hydrolases"/>
    <property type="match status" value="1"/>
</dbReference>
<evidence type="ECO:0000256" key="1">
    <source>
        <dbReference type="ARBA" id="ARBA00010515"/>
    </source>
</evidence>
<sequence>MGDHNIIKSKKQAPLPLVTRFKLLMFKLIRNACTRPDGTVNRRLFSLIDFKTSAPATKLIKTIQVSTSDITIDPSRNLWFRLFIPSHAEKLLPLIVYFHGGGFSNYGADSKVYNDLCVHLAAAVPAVIVSVNYRLSPEHKYPSQYEDGFDVLKFIDSNILPAKIDLSNCFIGGDSAGGNIAHHVTVRAVEKAEEFSKIRIIGMVGLQPFFGGEERSESEVRLTKAPLLSVKQTDVFWREFLPEGADRDHPAANVFGKNINHDFPTSLVVVGGNDPLQDWDRRYVEWLKSSGKCVEVTEYPNAFHGFYAFPEVPEFDLLIHRVATFVHKQ</sequence>
<gene>
    <name evidence="3" type="ORF">C2S53_005589</name>
</gene>
<feature type="domain" description="Alpha/beta hydrolase fold-3" evidence="2">
    <location>
        <begin position="95"/>
        <end position="307"/>
    </location>
</feature>
<comment type="similarity">
    <text evidence="1">Belongs to the 'GDXG' lipolytic enzyme family.</text>
</comment>
<dbReference type="Proteomes" id="UP001190926">
    <property type="component" value="Unassembled WGS sequence"/>
</dbReference>
<dbReference type="Gene3D" id="3.40.50.1820">
    <property type="entry name" value="alpha/beta hydrolase"/>
    <property type="match status" value="1"/>
</dbReference>
<evidence type="ECO:0000259" key="2">
    <source>
        <dbReference type="Pfam" id="PF07859"/>
    </source>
</evidence>
<evidence type="ECO:0000313" key="4">
    <source>
        <dbReference type="Proteomes" id="UP001190926"/>
    </source>
</evidence>
<reference evidence="3 4" key="1">
    <citation type="journal article" date="2021" name="Nat. Commun.">
        <title>Incipient diploidization of the medicinal plant Perilla within 10,000 years.</title>
        <authorList>
            <person name="Zhang Y."/>
            <person name="Shen Q."/>
            <person name="Leng L."/>
            <person name="Zhang D."/>
            <person name="Chen S."/>
            <person name="Shi Y."/>
            <person name="Ning Z."/>
            <person name="Chen S."/>
        </authorList>
    </citation>
    <scope>NUCLEOTIDE SEQUENCE [LARGE SCALE GENOMIC DNA]</scope>
    <source>
        <strain evidence="4">cv. PC099</strain>
    </source>
</reference>
<feature type="non-terminal residue" evidence="3">
    <location>
        <position position="329"/>
    </location>
</feature>
<protein>
    <recommendedName>
        <fullName evidence="2">Alpha/beta hydrolase fold-3 domain-containing protein</fullName>
    </recommendedName>
</protein>
<proteinExistence type="inferred from homology"/>
<accession>A0AAD4PAS2</accession>
<dbReference type="InterPro" id="IPR013094">
    <property type="entry name" value="AB_hydrolase_3"/>
</dbReference>
<dbReference type="InterPro" id="IPR050466">
    <property type="entry name" value="Carboxylest/Gibb_receptor"/>
</dbReference>
<comment type="caution">
    <text evidence="3">The sequence shown here is derived from an EMBL/GenBank/DDBJ whole genome shotgun (WGS) entry which is preliminary data.</text>
</comment>
<dbReference type="PANTHER" id="PTHR23024:SF24">
    <property type="entry name" value="ALPHA_BETA HYDROLASE FOLD-3 DOMAIN-CONTAINING PROTEIN"/>
    <property type="match status" value="1"/>
</dbReference>
<dbReference type="EMBL" id="SDAM02000072">
    <property type="protein sequence ID" value="KAH6832240.1"/>
    <property type="molecule type" value="Genomic_DNA"/>
</dbReference>
<name>A0AAD4PAS2_PERFH</name>
<dbReference type="GO" id="GO:0016787">
    <property type="term" value="F:hydrolase activity"/>
    <property type="evidence" value="ECO:0007669"/>
    <property type="project" value="InterPro"/>
</dbReference>
<dbReference type="PANTHER" id="PTHR23024">
    <property type="entry name" value="ARYLACETAMIDE DEACETYLASE"/>
    <property type="match status" value="1"/>
</dbReference>
<organism evidence="3 4">
    <name type="scientific">Perilla frutescens var. hirtella</name>
    <name type="common">Perilla citriodora</name>
    <name type="synonym">Perilla setoyensis</name>
    <dbReference type="NCBI Taxonomy" id="608512"/>
    <lineage>
        <taxon>Eukaryota</taxon>
        <taxon>Viridiplantae</taxon>
        <taxon>Streptophyta</taxon>
        <taxon>Embryophyta</taxon>
        <taxon>Tracheophyta</taxon>
        <taxon>Spermatophyta</taxon>
        <taxon>Magnoliopsida</taxon>
        <taxon>eudicotyledons</taxon>
        <taxon>Gunneridae</taxon>
        <taxon>Pentapetalae</taxon>
        <taxon>asterids</taxon>
        <taxon>lamiids</taxon>
        <taxon>Lamiales</taxon>
        <taxon>Lamiaceae</taxon>
        <taxon>Nepetoideae</taxon>
        <taxon>Elsholtzieae</taxon>
        <taxon>Perilla</taxon>
    </lineage>
</organism>
<keyword evidence="4" id="KW-1185">Reference proteome</keyword>
<dbReference type="InterPro" id="IPR029058">
    <property type="entry name" value="AB_hydrolase_fold"/>
</dbReference>
<dbReference type="AlphaFoldDB" id="A0AAD4PAS2"/>
<dbReference type="Pfam" id="PF07859">
    <property type="entry name" value="Abhydrolase_3"/>
    <property type="match status" value="1"/>
</dbReference>